<protein>
    <submittedName>
        <fullName evidence="1">Uncharacterized protein</fullName>
    </submittedName>
</protein>
<proteinExistence type="predicted"/>
<dbReference type="EMBL" id="KF264553">
    <property type="protein sequence ID" value="AGS49735.1"/>
    <property type="molecule type" value="Genomic_DNA"/>
</dbReference>
<organism evidence="1">
    <name type="scientific">uncultured bacterium esnapd14</name>
    <dbReference type="NCBI Taxonomy" id="1366594"/>
    <lineage>
        <taxon>Bacteria</taxon>
        <taxon>environmental samples</taxon>
    </lineage>
</organism>
<sequence>MTTHDGTVRSGITFVDPNDVAAIKWQTSGSSGAPSINVTNLYCIQTWHTIAGGASNSNWRPNSNKRIVANGNINVDPWNQWFLPCWRSGWLVQEFAFLANATGGFVSYLFTVNLYADISPNADDVLFENHARFKICYYDGNWTYLKPPDGDAPIAYRDPATANVYLAGGSLNGNMLFKYTPSSLGSYADWC</sequence>
<reference evidence="1" key="1">
    <citation type="journal article" date="2013" name="Proc. Natl. Acad. Sci. U.S.A.">
        <title>Mapping gene clusters within arrayed metagenomic libraries to expand the structural diversity of biomedically relevant natural products.</title>
        <authorList>
            <person name="Owen J.G."/>
            <person name="Reddy B.V."/>
            <person name="Ternei M.A."/>
            <person name="Charlop-Powers Z."/>
            <person name="Calle P.Y."/>
            <person name="Kim J.H."/>
            <person name="Brady S.F."/>
        </authorList>
    </citation>
    <scope>NUCLEOTIDE SEQUENCE</scope>
</reference>
<accession>S5TLB2</accession>
<dbReference type="AlphaFoldDB" id="S5TLB2"/>
<evidence type="ECO:0000313" key="1">
    <source>
        <dbReference type="EMBL" id="AGS49735.1"/>
    </source>
</evidence>
<name>S5TLB2_9BACT</name>